<keyword evidence="2" id="KW-1185">Reference proteome</keyword>
<protein>
    <submittedName>
        <fullName evidence="1">Uncharacterized protein</fullName>
    </submittedName>
</protein>
<dbReference type="AlphaFoldDB" id="A0A3N4J9M0"/>
<name>A0A3N4J9M0_9PEZI</name>
<organism evidence="1 2">
    <name type="scientific">Choiromyces venosus 120613-1</name>
    <dbReference type="NCBI Taxonomy" id="1336337"/>
    <lineage>
        <taxon>Eukaryota</taxon>
        <taxon>Fungi</taxon>
        <taxon>Dikarya</taxon>
        <taxon>Ascomycota</taxon>
        <taxon>Pezizomycotina</taxon>
        <taxon>Pezizomycetes</taxon>
        <taxon>Pezizales</taxon>
        <taxon>Tuberaceae</taxon>
        <taxon>Choiromyces</taxon>
    </lineage>
</organism>
<sequence>MSSGLFFSLAFLIFHNLTGVLMFLLAGCWSKFVVLTFSYIIFPSHSISSYTSFAFFKNPGVREVGGFALYTPLLLYCTTFSPSCPATFSLPSSLPPSV</sequence>
<accession>A0A3N4J9M0</accession>
<dbReference type="EMBL" id="ML120431">
    <property type="protein sequence ID" value="RPA94979.1"/>
    <property type="molecule type" value="Genomic_DNA"/>
</dbReference>
<proteinExistence type="predicted"/>
<evidence type="ECO:0000313" key="1">
    <source>
        <dbReference type="EMBL" id="RPA94979.1"/>
    </source>
</evidence>
<reference evidence="1 2" key="1">
    <citation type="journal article" date="2018" name="Nat. Ecol. Evol.">
        <title>Pezizomycetes genomes reveal the molecular basis of ectomycorrhizal truffle lifestyle.</title>
        <authorList>
            <person name="Murat C."/>
            <person name="Payen T."/>
            <person name="Noel B."/>
            <person name="Kuo A."/>
            <person name="Morin E."/>
            <person name="Chen J."/>
            <person name="Kohler A."/>
            <person name="Krizsan K."/>
            <person name="Balestrini R."/>
            <person name="Da Silva C."/>
            <person name="Montanini B."/>
            <person name="Hainaut M."/>
            <person name="Levati E."/>
            <person name="Barry K.W."/>
            <person name="Belfiori B."/>
            <person name="Cichocki N."/>
            <person name="Clum A."/>
            <person name="Dockter R.B."/>
            <person name="Fauchery L."/>
            <person name="Guy J."/>
            <person name="Iotti M."/>
            <person name="Le Tacon F."/>
            <person name="Lindquist E.A."/>
            <person name="Lipzen A."/>
            <person name="Malagnac F."/>
            <person name="Mello A."/>
            <person name="Molinier V."/>
            <person name="Miyauchi S."/>
            <person name="Poulain J."/>
            <person name="Riccioni C."/>
            <person name="Rubini A."/>
            <person name="Sitrit Y."/>
            <person name="Splivallo R."/>
            <person name="Traeger S."/>
            <person name="Wang M."/>
            <person name="Zifcakova L."/>
            <person name="Wipf D."/>
            <person name="Zambonelli A."/>
            <person name="Paolocci F."/>
            <person name="Nowrousian M."/>
            <person name="Ottonello S."/>
            <person name="Baldrian P."/>
            <person name="Spatafora J.W."/>
            <person name="Henrissat B."/>
            <person name="Nagy L.G."/>
            <person name="Aury J.M."/>
            <person name="Wincker P."/>
            <person name="Grigoriev I.V."/>
            <person name="Bonfante P."/>
            <person name="Martin F.M."/>
        </authorList>
    </citation>
    <scope>NUCLEOTIDE SEQUENCE [LARGE SCALE GENOMIC DNA]</scope>
    <source>
        <strain evidence="1 2">120613-1</strain>
    </source>
</reference>
<gene>
    <name evidence="1" type="ORF">L873DRAFT_1383108</name>
</gene>
<dbReference type="Proteomes" id="UP000276215">
    <property type="component" value="Unassembled WGS sequence"/>
</dbReference>
<evidence type="ECO:0000313" key="2">
    <source>
        <dbReference type="Proteomes" id="UP000276215"/>
    </source>
</evidence>